<name>A0A6G7VEU7_9GAMM</name>
<protein>
    <submittedName>
        <fullName evidence="1">Uncharacterized protein</fullName>
    </submittedName>
</protein>
<dbReference type="RefSeq" id="WP_166271164.1">
    <property type="nucleotide sequence ID" value="NZ_CP048029.1"/>
</dbReference>
<dbReference type="EMBL" id="CP048029">
    <property type="protein sequence ID" value="QIK38405.1"/>
    <property type="molecule type" value="Genomic_DNA"/>
</dbReference>
<organism evidence="1 2">
    <name type="scientific">Caldichromatium japonicum</name>
    <dbReference type="NCBI Taxonomy" id="2699430"/>
    <lineage>
        <taxon>Bacteria</taxon>
        <taxon>Pseudomonadati</taxon>
        <taxon>Pseudomonadota</taxon>
        <taxon>Gammaproteobacteria</taxon>
        <taxon>Chromatiales</taxon>
        <taxon>Chromatiaceae</taxon>
        <taxon>Caldichromatium</taxon>
    </lineage>
</organism>
<keyword evidence="2" id="KW-1185">Reference proteome</keyword>
<dbReference type="AlphaFoldDB" id="A0A6G7VEU7"/>
<dbReference type="Proteomes" id="UP000502699">
    <property type="component" value="Chromosome"/>
</dbReference>
<dbReference type="KEGG" id="cjap:GWK36_10915"/>
<sequence>MGIGTIPELANGLPHRFEVAQETAMDGLLLHCPPQALADSIGLGLGNQGKTPLAPPELDLFQA</sequence>
<gene>
    <name evidence="1" type="ORF">GWK36_10915</name>
</gene>
<accession>A0A6G7VEU7</accession>
<evidence type="ECO:0000313" key="1">
    <source>
        <dbReference type="EMBL" id="QIK38405.1"/>
    </source>
</evidence>
<reference evidence="2" key="1">
    <citation type="submission" date="2020-01" db="EMBL/GenBank/DDBJ databases">
        <title>Caldichromatium gen. nov., sp. nov., a thermophilic purple sulfur bacterium member of the family Chromatiaceae isolated from Nakabusa hot spring, Japan.</title>
        <authorList>
            <person name="Saini M.K."/>
            <person name="Hanada S."/>
            <person name="Tank M."/>
        </authorList>
    </citation>
    <scope>NUCLEOTIDE SEQUENCE [LARGE SCALE GENOMIC DNA]</scope>
    <source>
        <strain evidence="2">No.7</strain>
    </source>
</reference>
<evidence type="ECO:0000313" key="2">
    <source>
        <dbReference type="Proteomes" id="UP000502699"/>
    </source>
</evidence>
<proteinExistence type="predicted"/>